<dbReference type="InterPro" id="IPR008271">
    <property type="entry name" value="Ser/Thr_kinase_AS"/>
</dbReference>
<keyword evidence="7" id="KW-0472">Membrane</keyword>
<feature type="region of interest" description="Disordered" evidence="6">
    <location>
        <begin position="807"/>
        <end position="832"/>
    </location>
</feature>
<dbReference type="Gene3D" id="1.25.40.10">
    <property type="entry name" value="Tetratricopeptide repeat domain"/>
    <property type="match status" value="2"/>
</dbReference>
<evidence type="ECO:0000256" key="6">
    <source>
        <dbReference type="SAM" id="MobiDB-lite"/>
    </source>
</evidence>
<dbReference type="PROSITE" id="PS50011">
    <property type="entry name" value="PROTEIN_KINASE_DOM"/>
    <property type="match status" value="1"/>
</dbReference>
<feature type="compositionally biased region" description="Polar residues" evidence="6">
    <location>
        <begin position="822"/>
        <end position="832"/>
    </location>
</feature>
<dbReference type="PANTHER" id="PTHR43289">
    <property type="entry name" value="MITOGEN-ACTIVATED PROTEIN KINASE KINASE KINASE 20-RELATED"/>
    <property type="match status" value="1"/>
</dbReference>
<proteinExistence type="predicted"/>
<dbReference type="CDD" id="cd14014">
    <property type="entry name" value="STKc_PknB_like"/>
    <property type="match status" value="1"/>
</dbReference>
<feature type="compositionally biased region" description="Polar residues" evidence="6">
    <location>
        <begin position="42"/>
        <end position="57"/>
    </location>
</feature>
<gene>
    <name evidence="9" type="ORF">PX52LOC_06105</name>
</gene>
<feature type="region of interest" description="Disordered" evidence="6">
    <location>
        <begin position="1"/>
        <end position="64"/>
    </location>
</feature>
<organism evidence="9 10">
    <name type="scientific">Limnoglobus roseus</name>
    <dbReference type="NCBI Taxonomy" id="2598579"/>
    <lineage>
        <taxon>Bacteria</taxon>
        <taxon>Pseudomonadati</taxon>
        <taxon>Planctomycetota</taxon>
        <taxon>Planctomycetia</taxon>
        <taxon>Gemmatales</taxon>
        <taxon>Gemmataceae</taxon>
        <taxon>Limnoglobus</taxon>
    </lineage>
</organism>
<dbReference type="InterPro" id="IPR011990">
    <property type="entry name" value="TPR-like_helical_dom_sf"/>
</dbReference>
<feature type="repeat" description="TPR" evidence="5">
    <location>
        <begin position="601"/>
        <end position="634"/>
    </location>
</feature>
<dbReference type="SUPFAM" id="SSF48452">
    <property type="entry name" value="TPR-like"/>
    <property type="match status" value="1"/>
</dbReference>
<keyword evidence="2" id="KW-0547">Nucleotide-binding</keyword>
<keyword evidence="5" id="KW-0802">TPR repeat</keyword>
<protein>
    <submittedName>
        <fullName evidence="9">Serine/threonine protein kinase</fullName>
    </submittedName>
</protein>
<evidence type="ECO:0000256" key="1">
    <source>
        <dbReference type="ARBA" id="ARBA00022679"/>
    </source>
</evidence>
<dbReference type="AlphaFoldDB" id="A0A5C1AIR1"/>
<keyword evidence="9" id="KW-0723">Serine/threonine-protein kinase</keyword>
<dbReference type="Proteomes" id="UP000324974">
    <property type="component" value="Chromosome"/>
</dbReference>
<feature type="domain" description="Protein kinase" evidence="8">
    <location>
        <begin position="119"/>
        <end position="457"/>
    </location>
</feature>
<keyword evidence="1" id="KW-0808">Transferase</keyword>
<dbReference type="GO" id="GO:0004674">
    <property type="term" value="F:protein serine/threonine kinase activity"/>
    <property type="evidence" value="ECO:0007669"/>
    <property type="project" value="UniProtKB-KW"/>
</dbReference>
<dbReference type="KEGG" id="lrs:PX52LOC_06105"/>
<dbReference type="GO" id="GO:0005524">
    <property type="term" value="F:ATP binding"/>
    <property type="evidence" value="ECO:0007669"/>
    <property type="project" value="UniProtKB-KW"/>
</dbReference>
<name>A0A5C1AIR1_9BACT</name>
<dbReference type="InterPro" id="IPR019734">
    <property type="entry name" value="TPR_rpt"/>
</dbReference>
<sequence length="1135" mass="124256">MSKKVPTDESVETQDTGTVAQTSEPPEAPTVIPNFSLASAPAYSQSEESPEAGTNTFAAPANYNPDQVSRSAGFPSVQSAVYSDGTTGTVVGPSRVSEVGNSFGLSGPGRSDAVALKRYTVLKEHAKGGMGQVSIAVDEELDREVALKEIQPRYAFDRSVAARFLLEARVTGRLEHPGIVPVYGLNRHPDGRPYYAMRFISGESLQDAVQAFHKADTPDRDPHARALALRQLLTRFVDVCNTIAYSHSRGILHRDLKPANVMLGGFGETLVVDWGLAKDTTVSPKKVVTTDSTQIIPALASERPVMPLPPPPVVEGPAPSEADIVTKTQVQVRPAMSLAGPPAEDSGELTEVGKAMGTPAFMAPEQADGRWDDVGMLADIYSLGATLYAILSGKAPFRGDTQDILNKVRRGEPTPIHEHKPNVPPALTAICHKAMALRPQDRYATALDLAGDVDRWMADEPVSVYREPWTARVTRWARRHRNLVFGSLAVLLTALVAITVGYFQVNAEQKRTEAEKKKTDEANLALIDEKDKVQKARTFAEASREDARDALLTLTDDAIGEILTSQHAVTGNQQQFLVSVIKLYQRFIQQAPDTQNSLFLAGAHFRVGRLQVKLGEHKEARNSYEKVFELAKGQISPEWTLLRGETELYSGIQYLSKGQYPSAQKQLEEAEKTFLGLIPPGDGPPTKLEYWHRLGQAQDRLGMAFYGQGQLDNANIYFRASLTNREVLAKAAQDVPEYQSRIAQSYRLIAMVSNAQGNRAEALENANKARLICSRLLKNDPTSAVYLVLLADVDGILSIATAPDGTVDGRPTPPLAKPSTGKVRSTTPLASQQTESARFAESAVKIWSQLVQLYPADVGYRQQLATANLNLSIAEQRAGRGKVAADALRTTYSVLDALEEIVPDNPSTAKIRGRAFHAEAVQQRDEGEFPKARTAAEKAIATSQALVDKSPNNPRYRNDLACYQIELAAIDLQLPSPDRKPTQAILNKAWGNVIEAVRSGVLDTDADFWANVRSFGRVHVDLLADINRLDTVREIANQVTELKLRPDAERYEAAGIYGRAALQAIRDEKVNDPNNVARAKAHAEQALAKLAELEMGFEWLRAIRTDPDLAVVRELPDFEDTIREFREPAPLPRGR</sequence>
<dbReference type="PROSITE" id="PS50005">
    <property type="entry name" value="TPR"/>
    <property type="match status" value="1"/>
</dbReference>
<dbReference type="SUPFAM" id="SSF56112">
    <property type="entry name" value="Protein kinase-like (PK-like)"/>
    <property type="match status" value="1"/>
</dbReference>
<keyword evidence="3 9" id="KW-0418">Kinase</keyword>
<evidence type="ECO:0000256" key="3">
    <source>
        <dbReference type="ARBA" id="ARBA00022777"/>
    </source>
</evidence>
<dbReference type="SMART" id="SM00028">
    <property type="entry name" value="TPR"/>
    <property type="match status" value="4"/>
</dbReference>
<feature type="transmembrane region" description="Helical" evidence="7">
    <location>
        <begin position="482"/>
        <end position="503"/>
    </location>
</feature>
<keyword evidence="7" id="KW-0812">Transmembrane</keyword>
<evidence type="ECO:0000313" key="9">
    <source>
        <dbReference type="EMBL" id="QEL19051.1"/>
    </source>
</evidence>
<reference evidence="10" key="1">
    <citation type="submission" date="2019-08" db="EMBL/GenBank/DDBJ databases">
        <title>Limnoglobus roseus gen. nov., sp. nov., a novel freshwater planctomycete with a giant genome from the family Gemmataceae.</title>
        <authorList>
            <person name="Kulichevskaya I.S."/>
            <person name="Naumoff D.G."/>
            <person name="Miroshnikov K."/>
            <person name="Ivanova A."/>
            <person name="Philippov D.A."/>
            <person name="Hakobyan A."/>
            <person name="Rijpstra I.C."/>
            <person name="Sinninghe Damste J.S."/>
            <person name="Liesack W."/>
            <person name="Dedysh S.N."/>
        </authorList>
    </citation>
    <scope>NUCLEOTIDE SEQUENCE [LARGE SCALE GENOMIC DNA]</scope>
    <source>
        <strain evidence="10">PX52</strain>
    </source>
</reference>
<dbReference type="Gene3D" id="3.30.200.20">
    <property type="entry name" value="Phosphorylase Kinase, domain 1"/>
    <property type="match status" value="1"/>
</dbReference>
<evidence type="ECO:0000313" key="10">
    <source>
        <dbReference type="Proteomes" id="UP000324974"/>
    </source>
</evidence>
<keyword evidence="4" id="KW-0067">ATP-binding</keyword>
<dbReference type="Gene3D" id="1.10.510.10">
    <property type="entry name" value="Transferase(Phosphotransferase) domain 1"/>
    <property type="match status" value="1"/>
</dbReference>
<dbReference type="PANTHER" id="PTHR43289:SF6">
    <property type="entry name" value="SERINE_THREONINE-PROTEIN KINASE NEKL-3"/>
    <property type="match status" value="1"/>
</dbReference>
<evidence type="ECO:0000256" key="5">
    <source>
        <dbReference type="PROSITE-ProRule" id="PRU00339"/>
    </source>
</evidence>
<dbReference type="InterPro" id="IPR000719">
    <property type="entry name" value="Prot_kinase_dom"/>
</dbReference>
<accession>A0A5C1AIR1</accession>
<dbReference type="PROSITE" id="PS00108">
    <property type="entry name" value="PROTEIN_KINASE_ST"/>
    <property type="match status" value="1"/>
</dbReference>
<keyword evidence="7" id="KW-1133">Transmembrane helix</keyword>
<dbReference type="Pfam" id="PF00069">
    <property type="entry name" value="Pkinase"/>
    <property type="match status" value="2"/>
</dbReference>
<evidence type="ECO:0000256" key="2">
    <source>
        <dbReference type="ARBA" id="ARBA00022741"/>
    </source>
</evidence>
<keyword evidence="10" id="KW-1185">Reference proteome</keyword>
<evidence type="ECO:0000259" key="8">
    <source>
        <dbReference type="PROSITE" id="PS50011"/>
    </source>
</evidence>
<evidence type="ECO:0000256" key="7">
    <source>
        <dbReference type="SAM" id="Phobius"/>
    </source>
</evidence>
<evidence type="ECO:0000256" key="4">
    <source>
        <dbReference type="ARBA" id="ARBA00022840"/>
    </source>
</evidence>
<dbReference type="EMBL" id="CP042425">
    <property type="protein sequence ID" value="QEL19051.1"/>
    <property type="molecule type" value="Genomic_DNA"/>
</dbReference>
<feature type="compositionally biased region" description="Polar residues" evidence="6">
    <location>
        <begin position="13"/>
        <end position="24"/>
    </location>
</feature>
<dbReference type="InterPro" id="IPR011009">
    <property type="entry name" value="Kinase-like_dom_sf"/>
</dbReference>
<dbReference type="SMART" id="SM00220">
    <property type="entry name" value="S_TKc"/>
    <property type="match status" value="1"/>
</dbReference>